<evidence type="ECO:0000256" key="1">
    <source>
        <dbReference type="SAM" id="MobiDB-lite"/>
    </source>
</evidence>
<dbReference type="InterPro" id="IPR001584">
    <property type="entry name" value="Integrase_cat-core"/>
</dbReference>
<accession>A0A937X323</accession>
<sequence length="57" mass="6575">EEIARWLDGYDAERPHSALGYLPPVEYREKLAARAVRKPRGHHSGAEAPECLRHRQQ</sequence>
<proteinExistence type="predicted"/>
<feature type="region of interest" description="Disordered" evidence="1">
    <location>
        <begin position="35"/>
        <end position="57"/>
    </location>
</feature>
<organism evidence="3 4">
    <name type="scientific">Candidatus Tanganyikabacteria bacterium</name>
    <dbReference type="NCBI Taxonomy" id="2961651"/>
    <lineage>
        <taxon>Bacteria</taxon>
        <taxon>Bacillati</taxon>
        <taxon>Candidatus Sericytochromatia</taxon>
        <taxon>Candidatus Tanganyikabacteria</taxon>
    </lineage>
</organism>
<name>A0A937X323_9BACT</name>
<protein>
    <submittedName>
        <fullName evidence="3">Transposase</fullName>
    </submittedName>
</protein>
<dbReference type="AlphaFoldDB" id="A0A937X323"/>
<dbReference type="GO" id="GO:0015074">
    <property type="term" value="P:DNA integration"/>
    <property type="evidence" value="ECO:0007669"/>
    <property type="project" value="InterPro"/>
</dbReference>
<comment type="caution">
    <text evidence="3">The sequence shown here is derived from an EMBL/GenBank/DDBJ whole genome shotgun (WGS) entry which is preliminary data.</text>
</comment>
<dbReference type="EMBL" id="VGJX01000390">
    <property type="protein sequence ID" value="MBM3274958.1"/>
    <property type="molecule type" value="Genomic_DNA"/>
</dbReference>
<dbReference type="Proteomes" id="UP000703893">
    <property type="component" value="Unassembled WGS sequence"/>
</dbReference>
<evidence type="ECO:0000313" key="4">
    <source>
        <dbReference type="Proteomes" id="UP000703893"/>
    </source>
</evidence>
<evidence type="ECO:0000259" key="2">
    <source>
        <dbReference type="Pfam" id="PF13683"/>
    </source>
</evidence>
<feature type="non-terminal residue" evidence="3">
    <location>
        <position position="1"/>
    </location>
</feature>
<feature type="domain" description="Integrase catalytic" evidence="2">
    <location>
        <begin position="2"/>
        <end position="24"/>
    </location>
</feature>
<dbReference type="Pfam" id="PF13683">
    <property type="entry name" value="rve_3"/>
    <property type="match status" value="1"/>
</dbReference>
<reference evidence="3 4" key="1">
    <citation type="submission" date="2019-03" db="EMBL/GenBank/DDBJ databases">
        <title>Lake Tanganyika Metagenome-Assembled Genomes (MAGs).</title>
        <authorList>
            <person name="Tran P."/>
        </authorList>
    </citation>
    <scope>NUCLEOTIDE SEQUENCE [LARGE SCALE GENOMIC DNA]</scope>
    <source>
        <strain evidence="3">K_DeepCast_65m_m2_236</strain>
    </source>
</reference>
<evidence type="ECO:0000313" key="3">
    <source>
        <dbReference type="EMBL" id="MBM3274958.1"/>
    </source>
</evidence>
<gene>
    <name evidence="3" type="ORF">FJZ00_07385</name>
</gene>